<comment type="caution">
    <text evidence="1">The sequence shown here is derived from an EMBL/GenBank/DDBJ whole genome shotgun (WGS) entry which is preliminary data.</text>
</comment>
<evidence type="ECO:0000313" key="2">
    <source>
        <dbReference type="Proteomes" id="UP000641741"/>
    </source>
</evidence>
<dbReference type="NCBIfam" id="TIGR00099">
    <property type="entry name" value="Cof-subfamily"/>
    <property type="match status" value="1"/>
</dbReference>
<dbReference type="InterPro" id="IPR006379">
    <property type="entry name" value="HAD-SF_hydro_IIB"/>
</dbReference>
<proteinExistence type="predicted"/>
<dbReference type="PANTHER" id="PTHR10000:SF8">
    <property type="entry name" value="HAD SUPERFAMILY HYDROLASE-LIKE, TYPE 3"/>
    <property type="match status" value="1"/>
</dbReference>
<dbReference type="Proteomes" id="UP000641741">
    <property type="component" value="Unassembled WGS sequence"/>
</dbReference>
<dbReference type="RefSeq" id="WP_186969649.1">
    <property type="nucleotide sequence ID" value="NZ_JACOPK010000004.1"/>
</dbReference>
<dbReference type="EMBL" id="JACOPK010000004">
    <property type="protein sequence ID" value="MBC5695375.1"/>
    <property type="molecule type" value="Genomic_DNA"/>
</dbReference>
<dbReference type="Pfam" id="PF08282">
    <property type="entry name" value="Hydrolase_3"/>
    <property type="match status" value="1"/>
</dbReference>
<dbReference type="InterPro" id="IPR036412">
    <property type="entry name" value="HAD-like_sf"/>
</dbReference>
<dbReference type="InterPro" id="IPR023214">
    <property type="entry name" value="HAD_sf"/>
</dbReference>
<dbReference type="SUPFAM" id="SSF56784">
    <property type="entry name" value="HAD-like"/>
    <property type="match status" value="1"/>
</dbReference>
<organism evidence="1 2">
    <name type="scientific">Agathobaculum hominis</name>
    <dbReference type="NCBI Taxonomy" id="2763014"/>
    <lineage>
        <taxon>Bacteria</taxon>
        <taxon>Bacillati</taxon>
        <taxon>Bacillota</taxon>
        <taxon>Clostridia</taxon>
        <taxon>Eubacteriales</taxon>
        <taxon>Butyricicoccaceae</taxon>
        <taxon>Agathobaculum</taxon>
    </lineage>
</organism>
<protein>
    <submittedName>
        <fullName evidence="1">HAD family hydrolase</fullName>
    </submittedName>
</protein>
<evidence type="ECO:0000313" key="1">
    <source>
        <dbReference type="EMBL" id="MBC5695375.1"/>
    </source>
</evidence>
<reference evidence="1 2" key="1">
    <citation type="submission" date="2020-08" db="EMBL/GenBank/DDBJ databases">
        <title>Genome public.</title>
        <authorList>
            <person name="Liu C."/>
            <person name="Sun Q."/>
        </authorList>
    </citation>
    <scope>NUCLEOTIDE SEQUENCE [LARGE SCALE GENOMIC DNA]</scope>
    <source>
        <strain evidence="1 2">M2</strain>
    </source>
</reference>
<dbReference type="NCBIfam" id="TIGR01484">
    <property type="entry name" value="HAD-SF-IIB"/>
    <property type="match status" value="1"/>
</dbReference>
<dbReference type="SFLD" id="SFLDS00003">
    <property type="entry name" value="Haloacid_Dehalogenase"/>
    <property type="match status" value="1"/>
</dbReference>
<dbReference type="Gene3D" id="3.30.1240.10">
    <property type="match status" value="1"/>
</dbReference>
<sequence length="270" mass="29868">MKKFDGLLLGCDMDGTLLDSRKQISAKNQEAIWYFVKNGGSFSLATGRAPRAIDIYRTLLPFNAPYTHLNGSLIMDSSQNIMWCAGMPHKTVELMDTALSKFSQLGCEIFEGEKIHVRRMSAETEHHMRVLNLKYDMVSDCELPDTSGWCKINLTGPELIMADVRKFLSRYENEFCIAASTPNFWEITAANVNKGSSLLKIADMLGIKHKNVLAIGDSSNDDPMLQVAGVSFVPENAANSTKSLADVVVRDNNSHAVAAAIEWLDTNISE</sequence>
<dbReference type="PANTHER" id="PTHR10000">
    <property type="entry name" value="PHOSPHOSERINE PHOSPHATASE"/>
    <property type="match status" value="1"/>
</dbReference>
<dbReference type="GO" id="GO:0016787">
    <property type="term" value="F:hydrolase activity"/>
    <property type="evidence" value="ECO:0007669"/>
    <property type="project" value="UniProtKB-KW"/>
</dbReference>
<dbReference type="PROSITE" id="PS01229">
    <property type="entry name" value="COF_2"/>
    <property type="match status" value="1"/>
</dbReference>
<accession>A0ABR7GM41</accession>
<keyword evidence="2" id="KW-1185">Reference proteome</keyword>
<gene>
    <name evidence="1" type="ORF">H8S02_05370</name>
</gene>
<dbReference type="InterPro" id="IPR000150">
    <property type="entry name" value="Cof"/>
</dbReference>
<name>A0ABR7GM41_9FIRM</name>
<keyword evidence="1" id="KW-0378">Hydrolase</keyword>
<dbReference type="Gene3D" id="3.40.50.1000">
    <property type="entry name" value="HAD superfamily/HAD-like"/>
    <property type="match status" value="1"/>
</dbReference>
<dbReference type="SFLD" id="SFLDG01140">
    <property type="entry name" value="C2.B:_Phosphomannomutase_and_P"/>
    <property type="match status" value="1"/>
</dbReference>